<sequence>MNARKKIVALSMAGLLTVGLAVGGVTFALFTDTAANEGNEFTAGTINLNAARNHGDYLQGPMFYSDFLDPDGNHPYDKTELRPSGEVIGGWAPGDKVKRTMILSNTGSLDAKLTGVKATVRESYTQTLRNGRDTRTVTGEIAGAAYEEFIDKAHVKISNPDSDTLIFDGVLRDLIGEGYAGVVEELVLQSDPSGPLNITFEVTLDRSAGNELQGKNFIFDFGFYAEQVRNND</sequence>
<reference evidence="1 3" key="1">
    <citation type="submission" date="2020-12" db="EMBL/GenBank/DDBJ databases">
        <title>strain FJAT-54423T represents a novel species of the genus Brevibacillus.</title>
        <authorList>
            <person name="Tang R."/>
        </authorList>
    </citation>
    <scope>NUCLEOTIDE SEQUENCE [LARGE SCALE GENOMIC DNA]</scope>
    <source>
        <strain evidence="1 3">FJAT-54423</strain>
    </source>
</reference>
<evidence type="ECO:0000313" key="1">
    <source>
        <dbReference type="EMBL" id="QQE74839.1"/>
    </source>
</evidence>
<gene>
    <name evidence="1" type="ORF">JD108_02305</name>
    <name evidence="2" type="ORF">KDJ56_02305</name>
</gene>
<proteinExistence type="predicted"/>
<organism evidence="1 3">
    <name type="scientific">Brevibacillus composti</name>
    <dbReference type="NCBI Taxonomy" id="2796470"/>
    <lineage>
        <taxon>Bacteria</taxon>
        <taxon>Bacillati</taxon>
        <taxon>Bacillota</taxon>
        <taxon>Bacilli</taxon>
        <taxon>Bacillales</taxon>
        <taxon>Paenibacillaceae</taxon>
        <taxon>Brevibacillus</taxon>
    </lineage>
</organism>
<reference evidence="2" key="2">
    <citation type="submission" date="2021-04" db="EMBL/GenBank/DDBJ databases">
        <title>Brevibacillus composti FJAT-54423, complete genome.</title>
        <authorList>
            <person name="Tang R."/>
        </authorList>
    </citation>
    <scope>NUCLEOTIDE SEQUENCE</scope>
    <source>
        <strain evidence="2">FJAT-54424</strain>
    </source>
</reference>
<dbReference type="InterPro" id="IPR023833">
    <property type="entry name" value="Signal_pept_SipW-depend-type"/>
</dbReference>
<evidence type="ECO:0000313" key="2">
    <source>
        <dbReference type="EMBL" id="QUO41923.1"/>
    </source>
</evidence>
<dbReference type="Proteomes" id="UP000677234">
    <property type="component" value="Chromosome"/>
</dbReference>
<protein>
    <submittedName>
        <fullName evidence="2">SipW-dependent-type signal peptide-containing protein</fullName>
    </submittedName>
</protein>
<dbReference type="EMBL" id="CP066308">
    <property type="protein sequence ID" value="QQE74839.1"/>
    <property type="molecule type" value="Genomic_DNA"/>
</dbReference>
<dbReference type="KEGG" id="bcop:JD108_02305"/>
<dbReference type="RefSeq" id="WP_198828408.1">
    <property type="nucleotide sequence ID" value="NZ_CP066308.1"/>
</dbReference>
<evidence type="ECO:0000313" key="3">
    <source>
        <dbReference type="Proteomes" id="UP000595847"/>
    </source>
</evidence>
<dbReference type="NCBIfam" id="TIGR04088">
    <property type="entry name" value="cognate_SipW"/>
    <property type="match status" value="1"/>
</dbReference>
<dbReference type="EMBL" id="CP073708">
    <property type="protein sequence ID" value="QUO41923.1"/>
    <property type="molecule type" value="Genomic_DNA"/>
</dbReference>
<name>A0A7T5ELK7_9BACL</name>
<dbReference type="Proteomes" id="UP000595847">
    <property type="component" value="Chromosome"/>
</dbReference>
<keyword evidence="4" id="KW-1185">Reference proteome</keyword>
<dbReference type="AlphaFoldDB" id="A0A7T5ELK7"/>
<evidence type="ECO:0000313" key="4">
    <source>
        <dbReference type="Proteomes" id="UP000677234"/>
    </source>
</evidence>
<accession>A0A7T5ELK7</accession>